<gene>
    <name evidence="2" type="ORF">A0H81_03084</name>
</gene>
<dbReference type="EMBL" id="LUGG01000003">
    <property type="protein sequence ID" value="OBZ76038.1"/>
    <property type="molecule type" value="Genomic_DNA"/>
</dbReference>
<dbReference type="SUPFAM" id="SSF54695">
    <property type="entry name" value="POZ domain"/>
    <property type="match status" value="1"/>
</dbReference>
<dbReference type="InterPro" id="IPR000210">
    <property type="entry name" value="BTB/POZ_dom"/>
</dbReference>
<feature type="domain" description="BTB" evidence="1">
    <location>
        <begin position="49"/>
        <end position="121"/>
    </location>
</feature>
<evidence type="ECO:0000313" key="2">
    <source>
        <dbReference type="EMBL" id="OBZ76038.1"/>
    </source>
</evidence>
<keyword evidence="3" id="KW-1185">Reference proteome</keyword>
<evidence type="ECO:0000259" key="1">
    <source>
        <dbReference type="PROSITE" id="PS50097"/>
    </source>
</evidence>
<evidence type="ECO:0000313" key="3">
    <source>
        <dbReference type="Proteomes" id="UP000092993"/>
    </source>
</evidence>
<dbReference type="InterPro" id="IPR011333">
    <property type="entry name" value="SKP1/BTB/POZ_sf"/>
</dbReference>
<dbReference type="Gene3D" id="3.30.710.10">
    <property type="entry name" value="Potassium Channel Kv1.1, Chain A"/>
    <property type="match status" value="1"/>
</dbReference>
<organism evidence="2 3">
    <name type="scientific">Grifola frondosa</name>
    <name type="common">Maitake</name>
    <name type="synonym">Polyporus frondosus</name>
    <dbReference type="NCBI Taxonomy" id="5627"/>
    <lineage>
        <taxon>Eukaryota</taxon>
        <taxon>Fungi</taxon>
        <taxon>Dikarya</taxon>
        <taxon>Basidiomycota</taxon>
        <taxon>Agaricomycotina</taxon>
        <taxon>Agaricomycetes</taxon>
        <taxon>Polyporales</taxon>
        <taxon>Grifolaceae</taxon>
        <taxon>Grifola</taxon>
    </lineage>
</organism>
<dbReference type="OMA" id="SISHRFM"/>
<dbReference type="Pfam" id="PF00651">
    <property type="entry name" value="BTB"/>
    <property type="match status" value="1"/>
</dbReference>
<dbReference type="CDD" id="cd18186">
    <property type="entry name" value="BTB_POZ_ZBTB_KLHL-like"/>
    <property type="match status" value="1"/>
</dbReference>
<comment type="caution">
    <text evidence="2">The sequence shown here is derived from an EMBL/GenBank/DDBJ whole genome shotgun (WGS) entry which is preliminary data.</text>
</comment>
<dbReference type="PROSITE" id="PS50097">
    <property type="entry name" value="BTB"/>
    <property type="match status" value="1"/>
</dbReference>
<name>A0A1C7MGS6_GRIFR</name>
<reference evidence="2 3" key="1">
    <citation type="submission" date="2016-03" db="EMBL/GenBank/DDBJ databases">
        <title>Whole genome sequencing of Grifola frondosa 9006-11.</title>
        <authorList>
            <person name="Min B."/>
            <person name="Park H."/>
            <person name="Kim J.-G."/>
            <person name="Cho H."/>
            <person name="Oh Y.-L."/>
            <person name="Kong W.-S."/>
            <person name="Choi I.-G."/>
        </authorList>
    </citation>
    <scope>NUCLEOTIDE SEQUENCE [LARGE SCALE GENOMIC DNA]</scope>
    <source>
        <strain evidence="2 3">9006-11</strain>
    </source>
</reference>
<protein>
    <recommendedName>
        <fullName evidence="1">BTB domain-containing protein</fullName>
    </recommendedName>
</protein>
<sequence length="273" mass="31733">MPSSPSPTSPCSAAMLSSPAIDPVAPQQRRLESSNYSPQTLRHPLFYMQDNMIVLEVEGCLFKVHRYQLEWHSDYFCSLFKNQDDIDGHTDQLPLRIPSVTRRAFETLLHFLYFGVYNPENIFLHEWIILLSISTQLQFTKIRRYAIREVSAQQASLDPIKAIVLATNYDVPEWLAPAYAELCQRCRPLDEEEAEQLGARTTAQLCRAREVLREKTFSMFQHRRYGVQYSAPEHYDGELVERVVEDLFRPDSDRMTVKAEIDNRVFNVRVVDV</sequence>
<dbReference type="AlphaFoldDB" id="A0A1C7MGS6"/>
<proteinExistence type="predicted"/>
<dbReference type="STRING" id="5627.A0A1C7MGS6"/>
<accession>A0A1C7MGS6</accession>
<dbReference type="Proteomes" id="UP000092993">
    <property type="component" value="Unassembled WGS sequence"/>
</dbReference>
<dbReference type="OrthoDB" id="2593747at2759"/>